<name>A0A0F9RIH1_9ZZZZ</name>
<accession>A0A0F9RIH1</accession>
<reference evidence="1" key="1">
    <citation type="journal article" date="2015" name="Nature">
        <title>Complex archaea that bridge the gap between prokaryotes and eukaryotes.</title>
        <authorList>
            <person name="Spang A."/>
            <person name="Saw J.H."/>
            <person name="Jorgensen S.L."/>
            <person name="Zaremba-Niedzwiedzka K."/>
            <person name="Martijn J."/>
            <person name="Lind A.E."/>
            <person name="van Eijk R."/>
            <person name="Schleper C."/>
            <person name="Guy L."/>
            <person name="Ettema T.J."/>
        </authorList>
    </citation>
    <scope>NUCLEOTIDE SEQUENCE</scope>
</reference>
<gene>
    <name evidence="1" type="ORF">LCGC14_0590930</name>
</gene>
<protein>
    <submittedName>
        <fullName evidence="1">Uncharacterized protein</fullName>
    </submittedName>
</protein>
<sequence>IKLIKLVKDNKKFLKISEKLYDKFKNKANRKHPK</sequence>
<proteinExistence type="predicted"/>
<comment type="caution">
    <text evidence="1">The sequence shown here is derived from an EMBL/GenBank/DDBJ whole genome shotgun (WGS) entry which is preliminary data.</text>
</comment>
<evidence type="ECO:0000313" key="1">
    <source>
        <dbReference type="EMBL" id="KKN54594.1"/>
    </source>
</evidence>
<organism evidence="1">
    <name type="scientific">marine sediment metagenome</name>
    <dbReference type="NCBI Taxonomy" id="412755"/>
    <lineage>
        <taxon>unclassified sequences</taxon>
        <taxon>metagenomes</taxon>
        <taxon>ecological metagenomes</taxon>
    </lineage>
</organism>
<dbReference type="AlphaFoldDB" id="A0A0F9RIH1"/>
<feature type="non-terminal residue" evidence="1">
    <location>
        <position position="1"/>
    </location>
</feature>
<dbReference type="EMBL" id="LAZR01000922">
    <property type="protein sequence ID" value="KKN54594.1"/>
    <property type="molecule type" value="Genomic_DNA"/>
</dbReference>